<dbReference type="Gene3D" id="3.40.50.300">
    <property type="entry name" value="P-loop containing nucleotide triphosphate hydrolases"/>
    <property type="match status" value="1"/>
</dbReference>
<evidence type="ECO:0000313" key="8">
    <source>
        <dbReference type="Proteomes" id="UP000001299"/>
    </source>
</evidence>
<dbReference type="InterPro" id="IPR003593">
    <property type="entry name" value="AAA+_ATPase"/>
</dbReference>
<dbReference type="GO" id="GO:0005524">
    <property type="term" value="F:ATP binding"/>
    <property type="evidence" value="ECO:0007669"/>
    <property type="project" value="UniProtKB-KW"/>
</dbReference>
<dbReference type="eggNOG" id="COG3842">
    <property type="taxonomic scope" value="Bacteria"/>
</dbReference>
<protein>
    <submittedName>
        <fullName evidence="7">Sugar ABC transporter ATP-binding protein</fullName>
    </submittedName>
</protein>
<proteinExistence type="predicted"/>
<dbReference type="RefSeq" id="WP_013281061.1">
    <property type="nucleotide sequence ID" value="NC_014387.1"/>
</dbReference>
<dbReference type="InterPro" id="IPR003439">
    <property type="entry name" value="ABC_transporter-like_ATP-bd"/>
</dbReference>
<evidence type="ECO:0000256" key="5">
    <source>
        <dbReference type="ARBA" id="ARBA00023136"/>
    </source>
</evidence>
<dbReference type="InterPro" id="IPR015853">
    <property type="entry name" value="ABC_transpr_FbpC"/>
</dbReference>
<dbReference type="Proteomes" id="UP000001299">
    <property type="component" value="Chromosome 1"/>
</dbReference>
<keyword evidence="2" id="KW-1003">Cell membrane</keyword>
<keyword evidence="8" id="KW-1185">Reference proteome</keyword>
<evidence type="ECO:0000256" key="4">
    <source>
        <dbReference type="ARBA" id="ARBA00022840"/>
    </source>
</evidence>
<dbReference type="KEGG" id="bpb:bpr_I1670"/>
<dbReference type="InterPro" id="IPR027417">
    <property type="entry name" value="P-loop_NTPase"/>
</dbReference>
<dbReference type="Pfam" id="PF00005">
    <property type="entry name" value="ABC_tran"/>
    <property type="match status" value="1"/>
</dbReference>
<dbReference type="STRING" id="515622.bpr_I1670"/>
<keyword evidence="5" id="KW-0472">Membrane</keyword>
<dbReference type="GO" id="GO:0055052">
    <property type="term" value="C:ATP-binding cassette (ABC) transporter complex, substrate-binding subunit-containing"/>
    <property type="evidence" value="ECO:0007669"/>
    <property type="project" value="TreeGrafter"/>
</dbReference>
<accession>E0RWN3</accession>
<dbReference type="PANTHER" id="PTHR43875:SF1">
    <property type="entry name" value="OSMOPROTECTIVE COMPOUNDS UPTAKE ATP-BINDING PROTEIN GGTA"/>
    <property type="match status" value="1"/>
</dbReference>
<name>E0RWN3_BUTPB</name>
<keyword evidence="4 7" id="KW-0067">ATP-binding</keyword>
<reference evidence="7 8" key="1">
    <citation type="journal article" date="2010" name="PLoS ONE">
        <title>The glycobiome of the rumen bacterium Butyrivibrio proteoclasticus B316(T) highlights adaptation to a polysaccharide-rich environment.</title>
        <authorList>
            <person name="Kelly W.J."/>
            <person name="Leahy S.C."/>
            <person name="Altermann E."/>
            <person name="Yeoman C.J."/>
            <person name="Dunne J.C."/>
            <person name="Kong Z."/>
            <person name="Pacheco D.M."/>
            <person name="Li D."/>
            <person name="Noel S.J."/>
            <person name="Moon C.D."/>
            <person name="Cookson A.L."/>
            <person name="Attwood G.T."/>
        </authorList>
    </citation>
    <scope>NUCLEOTIDE SEQUENCE [LARGE SCALE GENOMIC DNA]</scope>
    <source>
        <strain evidence="8">ATCC 51982 / DSM 14932 / B316</strain>
    </source>
</reference>
<dbReference type="AlphaFoldDB" id="E0RWN3"/>
<evidence type="ECO:0000259" key="6">
    <source>
        <dbReference type="PROSITE" id="PS50893"/>
    </source>
</evidence>
<dbReference type="InterPro" id="IPR047641">
    <property type="entry name" value="ABC_transpr_MalK/UgpC-like"/>
</dbReference>
<dbReference type="InterPro" id="IPR017871">
    <property type="entry name" value="ABC_transporter-like_CS"/>
</dbReference>
<dbReference type="HOGENOM" id="CLU_000604_1_1_9"/>
<keyword evidence="1" id="KW-0813">Transport</keyword>
<evidence type="ECO:0000313" key="7">
    <source>
        <dbReference type="EMBL" id="ADL34407.1"/>
    </source>
</evidence>
<dbReference type="PROSITE" id="PS50893">
    <property type="entry name" value="ABC_TRANSPORTER_2"/>
    <property type="match status" value="1"/>
</dbReference>
<dbReference type="PANTHER" id="PTHR43875">
    <property type="entry name" value="MALTODEXTRIN IMPORT ATP-BINDING PROTEIN MSMX"/>
    <property type="match status" value="1"/>
</dbReference>
<dbReference type="CDD" id="cd03259">
    <property type="entry name" value="ABC_Carb_Solutes_like"/>
    <property type="match status" value="1"/>
</dbReference>
<keyword evidence="3" id="KW-0547">Nucleotide-binding</keyword>
<dbReference type="Gene3D" id="2.40.50.100">
    <property type="match status" value="1"/>
</dbReference>
<dbReference type="GO" id="GO:0015408">
    <property type="term" value="F:ABC-type ferric iron transporter activity"/>
    <property type="evidence" value="ECO:0007669"/>
    <property type="project" value="InterPro"/>
</dbReference>
<dbReference type="EMBL" id="CP001810">
    <property type="protein sequence ID" value="ADL34407.1"/>
    <property type="molecule type" value="Genomic_DNA"/>
</dbReference>
<evidence type="ECO:0000256" key="2">
    <source>
        <dbReference type="ARBA" id="ARBA00022475"/>
    </source>
</evidence>
<dbReference type="SUPFAM" id="SSF52540">
    <property type="entry name" value="P-loop containing nucleoside triphosphate hydrolases"/>
    <property type="match status" value="1"/>
</dbReference>
<dbReference type="InterPro" id="IPR008995">
    <property type="entry name" value="Mo/tungstate-bd_C_term_dom"/>
</dbReference>
<dbReference type="SUPFAM" id="SSF50331">
    <property type="entry name" value="MOP-like"/>
    <property type="match status" value="1"/>
</dbReference>
<evidence type="ECO:0000256" key="1">
    <source>
        <dbReference type="ARBA" id="ARBA00022448"/>
    </source>
</evidence>
<dbReference type="GO" id="GO:0016887">
    <property type="term" value="F:ATP hydrolysis activity"/>
    <property type="evidence" value="ECO:0007669"/>
    <property type="project" value="InterPro"/>
</dbReference>
<dbReference type="FunFam" id="3.40.50.300:FF:000042">
    <property type="entry name" value="Maltose/maltodextrin ABC transporter, ATP-binding protein"/>
    <property type="match status" value="1"/>
</dbReference>
<dbReference type="SMART" id="SM00382">
    <property type="entry name" value="AAA"/>
    <property type="match status" value="1"/>
</dbReference>
<gene>
    <name evidence="7" type="ordered locus">bpr_I1670</name>
</gene>
<organism evidence="7 8">
    <name type="scientific">Butyrivibrio proteoclasticus (strain ATCC 51982 / DSM 14932 / B316)</name>
    <name type="common">Clostridium proteoclasticum</name>
    <dbReference type="NCBI Taxonomy" id="515622"/>
    <lineage>
        <taxon>Bacteria</taxon>
        <taxon>Bacillati</taxon>
        <taxon>Bacillota</taxon>
        <taxon>Clostridia</taxon>
        <taxon>Lachnospirales</taxon>
        <taxon>Lachnospiraceae</taxon>
        <taxon>Butyrivibrio</taxon>
    </lineage>
</organism>
<dbReference type="PROSITE" id="PS00211">
    <property type="entry name" value="ABC_TRANSPORTER_1"/>
    <property type="match status" value="1"/>
</dbReference>
<evidence type="ECO:0000256" key="3">
    <source>
        <dbReference type="ARBA" id="ARBA00022741"/>
    </source>
</evidence>
<sequence length="347" mass="38653">MDIRIENLTKTYGSLNAVDHMNLRINDGELVGLLGPSGCGKSTTLFMLSGLTTPTEGKIFFGDKDVTSIAPEDREIGLVFQNYALYPHMTVEDNITFPLINRGVKKAQAKEEAFEIAKVVKIEQYLNRKPSELSGGQQQRVAIARALVKKPQVLLLDEPLSNLDAKLRVATREEIRRIQQEVKITTIFVTHDQEEAMSISDRIAVMKEGVLQQYEVPQTMYLNPANEFVANFLGTPEINNIEVDVKDGVITSGEVVLRTGAKLADGHYHAGIRPESFYIDENGISFAVDNLRMTGRDLLLFTKLGQSVVRVLVHSYMQVSEGDTIKASVREGHILVFDSSEKLIGRF</sequence>
<feature type="domain" description="ABC transporter" evidence="6">
    <location>
        <begin position="3"/>
        <end position="233"/>
    </location>
</feature>